<evidence type="ECO:0000313" key="1">
    <source>
        <dbReference type="Proteomes" id="UP000887576"/>
    </source>
</evidence>
<dbReference type="Proteomes" id="UP000887576">
    <property type="component" value="Unplaced"/>
</dbReference>
<sequence>MSRKQSDRCVFCNWTRRNSWPNIRFFNIPREPGLKRVRWLQAFGDRKISHRDRVCSVHFRSGRPTNDPSHEDFAPHLYLNSEPPADVMQFLENTADKDGDNAKILAADASVEMIGDVSPAEKTTKATQGERLLPLLPPKKHVGSRPAIMQRKRKVAPKSVKEEGSPDSDENNDSPSPVETASPVPVELNVPKVEVIEEPPNISYEKPSNVPAPIKHLPNLGRNVRVFPINRCLIDIAGIRVGQNVIIKRRSDTETKSSVARTREPSLVNDYPVYNMMANNKRRRPNQEMVPPPMIHMNMEDGDCRHDGKYMEDSQYTLPLQQEQHQFKVEMPNEHLFPNEYPDDMFYDHVYDEYEESVDPAVLTANSR</sequence>
<name>A0AC34QEQ4_9BILA</name>
<proteinExistence type="predicted"/>
<evidence type="ECO:0000313" key="2">
    <source>
        <dbReference type="WBParaSite" id="JU765_v2.g15515.t1"/>
    </source>
</evidence>
<accession>A0AC34QEQ4</accession>
<reference evidence="2" key="1">
    <citation type="submission" date="2022-11" db="UniProtKB">
        <authorList>
            <consortium name="WormBaseParasite"/>
        </authorList>
    </citation>
    <scope>IDENTIFICATION</scope>
</reference>
<dbReference type="WBParaSite" id="JU765_v2.g15515.t1">
    <property type="protein sequence ID" value="JU765_v2.g15515.t1"/>
    <property type="gene ID" value="JU765_v2.g15515"/>
</dbReference>
<organism evidence="1 2">
    <name type="scientific">Panagrolaimus sp. JU765</name>
    <dbReference type="NCBI Taxonomy" id="591449"/>
    <lineage>
        <taxon>Eukaryota</taxon>
        <taxon>Metazoa</taxon>
        <taxon>Ecdysozoa</taxon>
        <taxon>Nematoda</taxon>
        <taxon>Chromadorea</taxon>
        <taxon>Rhabditida</taxon>
        <taxon>Tylenchina</taxon>
        <taxon>Panagrolaimomorpha</taxon>
        <taxon>Panagrolaimoidea</taxon>
        <taxon>Panagrolaimidae</taxon>
        <taxon>Panagrolaimus</taxon>
    </lineage>
</organism>
<protein>
    <submittedName>
        <fullName evidence="2">THAP-type domain-containing protein</fullName>
    </submittedName>
</protein>